<comment type="caution">
    <text evidence="1">The sequence shown here is derived from an EMBL/GenBank/DDBJ whole genome shotgun (WGS) entry which is preliminary data.</text>
</comment>
<organism evidence="1 2">
    <name type="scientific">Anabaena subtropica FACHB-260</name>
    <dbReference type="NCBI Taxonomy" id="2692884"/>
    <lineage>
        <taxon>Bacteria</taxon>
        <taxon>Bacillati</taxon>
        <taxon>Cyanobacteriota</taxon>
        <taxon>Cyanophyceae</taxon>
        <taxon>Nostocales</taxon>
        <taxon>Nostocaceae</taxon>
        <taxon>Anabaena</taxon>
    </lineage>
</organism>
<dbReference type="Proteomes" id="UP000607281">
    <property type="component" value="Unassembled WGS sequence"/>
</dbReference>
<sequence length="237" mass="28147">MLDGKKNLRYGVLQIWVRYKDECIYIAKCFLSTKGGVDDPLLPLLRKGEIDQWTYDYKWLEADLYKNLWHLIRDNSRLITLNLDKNWGYPFISNTDLLCEIIRGDIEGEFSSYLLSFYEYKEWEIDEINKLKRKMHKDKVIEKQEENKFWKLIDKNAAKAIWYDRVIAIAYKLADCGLDSIKPYLDINSNNIDAMARLKIKSSRDPALKNHKRNSHYCVEGIITEGTLREKWKLHKA</sequence>
<evidence type="ECO:0000313" key="1">
    <source>
        <dbReference type="EMBL" id="MBD2346838.1"/>
    </source>
</evidence>
<dbReference type="EMBL" id="JACJRF010000057">
    <property type="protein sequence ID" value="MBD2346838.1"/>
    <property type="molecule type" value="Genomic_DNA"/>
</dbReference>
<keyword evidence="2" id="KW-1185">Reference proteome</keyword>
<proteinExistence type="predicted"/>
<gene>
    <name evidence="1" type="ORF">H6G18_22220</name>
</gene>
<name>A0ABR8CVB4_9NOST</name>
<accession>A0ABR8CVB4</accession>
<protein>
    <submittedName>
        <fullName evidence="1">Uncharacterized protein</fullName>
    </submittedName>
</protein>
<evidence type="ECO:0000313" key="2">
    <source>
        <dbReference type="Proteomes" id="UP000607281"/>
    </source>
</evidence>
<reference evidence="1 2" key="1">
    <citation type="journal article" date="2020" name="ISME J.">
        <title>Comparative genomics reveals insights into cyanobacterial evolution and habitat adaptation.</title>
        <authorList>
            <person name="Chen M.Y."/>
            <person name="Teng W.K."/>
            <person name="Zhao L."/>
            <person name="Hu C.X."/>
            <person name="Zhou Y.K."/>
            <person name="Han B.P."/>
            <person name="Song L.R."/>
            <person name="Shu W.S."/>
        </authorList>
    </citation>
    <scope>NUCLEOTIDE SEQUENCE [LARGE SCALE GENOMIC DNA]</scope>
    <source>
        <strain evidence="1 2">FACHB-260</strain>
    </source>
</reference>